<feature type="compositionally biased region" description="Basic and acidic residues" evidence="1">
    <location>
        <begin position="115"/>
        <end position="134"/>
    </location>
</feature>
<gene>
    <name evidence="2" type="ORF">MEDL_18837</name>
</gene>
<name>A0A8S3RGX2_MYTED</name>
<reference evidence="2" key="1">
    <citation type="submission" date="2021-03" db="EMBL/GenBank/DDBJ databases">
        <authorList>
            <person name="Bekaert M."/>
        </authorList>
    </citation>
    <scope>NUCLEOTIDE SEQUENCE</scope>
</reference>
<dbReference type="GO" id="GO:0070449">
    <property type="term" value="C:elongin complex"/>
    <property type="evidence" value="ECO:0007669"/>
    <property type="project" value="InterPro"/>
</dbReference>
<dbReference type="InterPro" id="IPR051870">
    <property type="entry name" value="Elongin-A_domain"/>
</dbReference>
<dbReference type="Gene3D" id="6.10.250.3180">
    <property type="match status" value="1"/>
</dbReference>
<evidence type="ECO:0000313" key="2">
    <source>
        <dbReference type="EMBL" id="CAG2204326.1"/>
    </source>
</evidence>
<dbReference type="PANTHER" id="PTHR15141:SF76">
    <property type="entry name" value="TRANSCRIPTION ELONGATION FACTOR B POLYPEPTIDE 3"/>
    <property type="match status" value="1"/>
</dbReference>
<dbReference type="PANTHER" id="PTHR15141">
    <property type="entry name" value="TRANSCRIPTION ELONGATION FACTOR B POLYPEPTIDE 3"/>
    <property type="match status" value="1"/>
</dbReference>
<accession>A0A8S3RGX2</accession>
<feature type="compositionally biased region" description="Acidic residues" evidence="1">
    <location>
        <begin position="1"/>
        <end position="10"/>
    </location>
</feature>
<evidence type="ECO:0000256" key="1">
    <source>
        <dbReference type="SAM" id="MobiDB-lite"/>
    </source>
</evidence>
<feature type="region of interest" description="Disordered" evidence="1">
    <location>
        <begin position="1"/>
        <end position="29"/>
    </location>
</feature>
<dbReference type="GO" id="GO:0006368">
    <property type="term" value="P:transcription elongation by RNA polymerase II"/>
    <property type="evidence" value="ECO:0007669"/>
    <property type="project" value="InterPro"/>
</dbReference>
<dbReference type="OrthoDB" id="21513at2759"/>
<dbReference type="InterPro" id="IPR010684">
    <property type="entry name" value="RNA_pol_II_trans_fac_SIII_A"/>
</dbReference>
<evidence type="ECO:0000313" key="3">
    <source>
        <dbReference type="Proteomes" id="UP000683360"/>
    </source>
</evidence>
<feature type="compositionally biased region" description="Low complexity" evidence="1">
    <location>
        <begin position="139"/>
        <end position="151"/>
    </location>
</feature>
<dbReference type="AlphaFoldDB" id="A0A8S3RGX2"/>
<sequence>MDSDGNDLTESEQKHEEENKIKPLENSWGMGISDFENDNYNENLEENFSFEDIEKSVKERMKYIDHEAKNYSLDDFDGFADSLLENGLTEGYDSPLLPLPSLKRNKHKKSSSSSRDTDKSNSKKCKVTSESEKHKSSKSQKSSGKSNTSGKSFDDTLLADQKKKVKKREVDSKYTELISKFKIKKKGTEGDKSTGNKSSDNKGSKSDAKGSNSVKIKQEKPDKYQQSGSKRKSETQLEKPVTKQIKLESFPSGLPEPMPDYKPKKYIPPPEEIKKGSFFDESVIGTKTYDRTKVYSGKKSTVVPEVYKLQDICMQILMNNIESLDYVGGVPFYILKPVLEKCTPNDLYRLEDCNPRRSDEREEKLKAIRQSISAAQVKKDPLRQTKLAYVDSMAKPPREVRRQQLKYGTSVNVTGERFRKFTPGMMDVVPLGKSRPVSKAPMMAKTLNMIKKIRK</sequence>
<protein>
    <submittedName>
        <fullName evidence="2">ELOA</fullName>
    </submittedName>
</protein>
<dbReference type="Pfam" id="PF06881">
    <property type="entry name" value="Elongin_A"/>
    <property type="match status" value="1"/>
</dbReference>
<dbReference type="EMBL" id="CAJPWZ010000944">
    <property type="protein sequence ID" value="CAG2204326.1"/>
    <property type="molecule type" value="Genomic_DNA"/>
</dbReference>
<dbReference type="Proteomes" id="UP000683360">
    <property type="component" value="Unassembled WGS sequence"/>
</dbReference>
<feature type="compositionally biased region" description="Basic and acidic residues" evidence="1">
    <location>
        <begin position="231"/>
        <end position="241"/>
    </location>
</feature>
<feature type="region of interest" description="Disordered" evidence="1">
    <location>
        <begin position="90"/>
        <end position="244"/>
    </location>
</feature>
<feature type="compositionally biased region" description="Basic and acidic residues" evidence="1">
    <location>
        <begin position="11"/>
        <end position="23"/>
    </location>
</feature>
<organism evidence="2 3">
    <name type="scientific">Mytilus edulis</name>
    <name type="common">Blue mussel</name>
    <dbReference type="NCBI Taxonomy" id="6550"/>
    <lineage>
        <taxon>Eukaryota</taxon>
        <taxon>Metazoa</taxon>
        <taxon>Spiralia</taxon>
        <taxon>Lophotrochozoa</taxon>
        <taxon>Mollusca</taxon>
        <taxon>Bivalvia</taxon>
        <taxon>Autobranchia</taxon>
        <taxon>Pteriomorphia</taxon>
        <taxon>Mytilida</taxon>
        <taxon>Mytiloidea</taxon>
        <taxon>Mytilidae</taxon>
        <taxon>Mytilinae</taxon>
        <taxon>Mytilus</taxon>
    </lineage>
</organism>
<feature type="compositionally biased region" description="Basic and acidic residues" evidence="1">
    <location>
        <begin position="186"/>
        <end position="208"/>
    </location>
</feature>
<proteinExistence type="predicted"/>
<keyword evidence="3" id="KW-1185">Reference proteome</keyword>
<comment type="caution">
    <text evidence="2">The sequence shown here is derived from an EMBL/GenBank/DDBJ whole genome shotgun (WGS) entry which is preliminary data.</text>
</comment>